<dbReference type="EMBL" id="CP002038">
    <property type="protein sequence ID" value="ADM99306.1"/>
    <property type="molecule type" value="Genomic_DNA"/>
</dbReference>
<dbReference type="STRING" id="198628.Dda3937_02108"/>
<organism evidence="1 2">
    <name type="scientific">Dickeya dadantii (strain 3937)</name>
    <name type="common">Erwinia chrysanthemi (strain 3937)</name>
    <dbReference type="NCBI Taxonomy" id="198628"/>
    <lineage>
        <taxon>Bacteria</taxon>
        <taxon>Pseudomonadati</taxon>
        <taxon>Pseudomonadota</taxon>
        <taxon>Gammaproteobacteria</taxon>
        <taxon>Enterobacterales</taxon>
        <taxon>Pectobacteriaceae</taxon>
        <taxon>Dickeya</taxon>
    </lineage>
</organism>
<dbReference type="AlphaFoldDB" id="E0SL94"/>
<dbReference type="Proteomes" id="UP000006859">
    <property type="component" value="Chromosome"/>
</dbReference>
<sequence length="72" mass="7697">MASKAVVCAKQPPAALITVSATRIMQDYGPAPQHPSSVFPLAGLWQNNALRFIAAARVSSAVYQESQRENPS</sequence>
<keyword evidence="2" id="KW-1185">Reference proteome</keyword>
<proteinExistence type="predicted"/>
<gene>
    <name evidence="1" type="ordered locus">Dda3937_02108</name>
</gene>
<dbReference type="RefSeq" id="WP_013318741.1">
    <property type="nucleotide sequence ID" value="NC_014500.1"/>
</dbReference>
<reference evidence="1 2" key="1">
    <citation type="journal article" date="2011" name="J. Bacteriol.">
        <title>Genome sequence of the plant-pathogenic bacterium Dickeya dadantii 3937.</title>
        <authorList>
            <person name="Glasner J.D."/>
            <person name="Yang C.H."/>
            <person name="Reverchon S."/>
            <person name="Hugouvieux-Cotte-Pattat N."/>
            <person name="Condemine G."/>
            <person name="Bohin J.P."/>
            <person name="Van Gijsegem F."/>
            <person name="Yang S."/>
            <person name="Franza T."/>
            <person name="Expert D."/>
            <person name="Plunkett G. III"/>
            <person name="San Francisco M.J."/>
            <person name="Charkowski A.O."/>
            <person name="Py B."/>
            <person name="Bell K."/>
            <person name="Rauscher L."/>
            <person name="Rodriguez-Palenzuela P."/>
            <person name="Toussaint A."/>
            <person name="Holeva M.C."/>
            <person name="He S.Y."/>
            <person name="Douet V."/>
            <person name="Boccara M."/>
            <person name="Blanco C."/>
            <person name="Toth I."/>
            <person name="Anderson B.D."/>
            <person name="Biehl B.S."/>
            <person name="Mau B."/>
            <person name="Flynn S.M."/>
            <person name="Barras F."/>
            <person name="Lindeberg M."/>
            <person name="Birch P.R."/>
            <person name="Tsuyumu S."/>
            <person name="Shi X."/>
            <person name="Hibbing M."/>
            <person name="Yap M.N."/>
            <person name="Carpentier M."/>
            <person name="Dassa E."/>
            <person name="Umehara M."/>
            <person name="Kim J.F."/>
            <person name="Rusch M."/>
            <person name="Soni P."/>
            <person name="Mayhew G.F."/>
            <person name="Fouts D.E."/>
            <person name="Gill S.R."/>
            <person name="Blattner F.R."/>
            <person name="Keen N.T."/>
            <person name="Perna N.T."/>
        </authorList>
    </citation>
    <scope>NUCLEOTIDE SEQUENCE [LARGE SCALE GENOMIC DNA]</scope>
    <source>
        <strain evidence="1 2">3937</strain>
    </source>
</reference>
<dbReference type="KEGG" id="ddd:Dda3937_02108"/>
<dbReference type="HOGENOM" id="CLU_2715897_0_0_6"/>
<protein>
    <submittedName>
        <fullName evidence="1">Uncharacterized protein</fullName>
    </submittedName>
</protein>
<evidence type="ECO:0000313" key="1">
    <source>
        <dbReference type="EMBL" id="ADM99306.1"/>
    </source>
</evidence>
<accession>E0SL94</accession>
<evidence type="ECO:0000313" key="2">
    <source>
        <dbReference type="Proteomes" id="UP000006859"/>
    </source>
</evidence>
<name>E0SL94_DICD3</name>